<feature type="signal peptide" evidence="1">
    <location>
        <begin position="1"/>
        <end position="21"/>
    </location>
</feature>
<feature type="chain" id="PRO_5047407781" evidence="1">
    <location>
        <begin position="22"/>
        <end position="286"/>
    </location>
</feature>
<feature type="domain" description="Solute-binding protein family 3/N-terminal" evidence="2">
    <location>
        <begin position="65"/>
        <end position="237"/>
    </location>
</feature>
<accession>A0ABS2HKT8</accession>
<dbReference type="RefSeq" id="WP_205157979.1">
    <property type="nucleotide sequence ID" value="NZ_JAFEUM010000002.1"/>
</dbReference>
<dbReference type="Proteomes" id="UP000809621">
    <property type="component" value="Unassembled WGS sequence"/>
</dbReference>
<sequence length="286" mass="32557">MKTRLMLAALCTTIIGLNAHAKTLNVPGGPADQKLAIEVIKEVVARSDRYDSYTHIYAETGEPASTKVLADLQQGDLDIVWFGTTSRYEQDMEAVYFPIYRGLLGMRIAIINRDDANQFAGINTFSQFKSFIPCQGKTWSDTFILEANGLKVAKSLKYPNLFPMLDAERCDYFPRGVFEPFSEVQNYTQYDFMVDEHVMLRYRMPYYLFVRKGNTDLANHLTSIIEDMFEDGTYNELFFADPEVSTSLPLANLAERTVLDLDNPDLSPRSRAIDSSIWFDPLKGKQ</sequence>
<dbReference type="SUPFAM" id="SSF53850">
    <property type="entry name" value="Periplasmic binding protein-like II"/>
    <property type="match status" value="1"/>
</dbReference>
<name>A0ABS2HKT8_9VIBR</name>
<proteinExistence type="predicted"/>
<gene>
    <name evidence="3" type="ORF">JQC93_08375</name>
</gene>
<dbReference type="InterPro" id="IPR001638">
    <property type="entry name" value="Solute-binding_3/MltF_N"/>
</dbReference>
<reference evidence="3 4" key="1">
    <citation type="submission" date="2021-02" db="EMBL/GenBank/DDBJ databases">
        <authorList>
            <person name="Park J.-S."/>
        </authorList>
    </citation>
    <scope>NUCLEOTIDE SEQUENCE [LARGE SCALE GENOMIC DNA]</scope>
    <source>
        <strain evidence="3 4">188UL20-2</strain>
    </source>
</reference>
<organism evidence="3 4">
    <name type="scientific">Vibrio ulleungensis</name>
    <dbReference type="NCBI Taxonomy" id="2807619"/>
    <lineage>
        <taxon>Bacteria</taxon>
        <taxon>Pseudomonadati</taxon>
        <taxon>Pseudomonadota</taxon>
        <taxon>Gammaproteobacteria</taxon>
        <taxon>Vibrionales</taxon>
        <taxon>Vibrionaceae</taxon>
        <taxon>Vibrio</taxon>
    </lineage>
</organism>
<dbReference type="Pfam" id="PF00497">
    <property type="entry name" value="SBP_bac_3"/>
    <property type="match status" value="1"/>
</dbReference>
<keyword evidence="1" id="KW-0732">Signal</keyword>
<dbReference type="Gene3D" id="3.40.190.10">
    <property type="entry name" value="Periplasmic binding protein-like II"/>
    <property type="match status" value="2"/>
</dbReference>
<protein>
    <submittedName>
        <fullName evidence="3">Transporter substrate-binding domain-containing protein</fullName>
    </submittedName>
</protein>
<evidence type="ECO:0000259" key="2">
    <source>
        <dbReference type="Pfam" id="PF00497"/>
    </source>
</evidence>
<evidence type="ECO:0000256" key="1">
    <source>
        <dbReference type="SAM" id="SignalP"/>
    </source>
</evidence>
<evidence type="ECO:0000313" key="4">
    <source>
        <dbReference type="Proteomes" id="UP000809621"/>
    </source>
</evidence>
<evidence type="ECO:0000313" key="3">
    <source>
        <dbReference type="EMBL" id="MBM7036421.1"/>
    </source>
</evidence>
<keyword evidence="4" id="KW-1185">Reference proteome</keyword>
<comment type="caution">
    <text evidence="3">The sequence shown here is derived from an EMBL/GenBank/DDBJ whole genome shotgun (WGS) entry which is preliminary data.</text>
</comment>
<dbReference type="EMBL" id="JAFEUM010000002">
    <property type="protein sequence ID" value="MBM7036421.1"/>
    <property type="molecule type" value="Genomic_DNA"/>
</dbReference>